<dbReference type="GO" id="GO:0030488">
    <property type="term" value="P:tRNA methylation"/>
    <property type="evidence" value="ECO:0007669"/>
    <property type="project" value="TreeGrafter"/>
</dbReference>
<comment type="similarity">
    <text evidence="6">Belongs to the WD repeat WDR6 family.</text>
</comment>
<dbReference type="FunCoup" id="A5E5E7">
    <property type="interactions" value="587"/>
</dbReference>
<organism evidence="9 10">
    <name type="scientific">Lodderomyces elongisporus (strain ATCC 11503 / CBS 2605 / JCM 1781 / NBRC 1676 / NRRL YB-4239)</name>
    <name type="common">Yeast</name>
    <name type="synonym">Saccharomyces elongisporus</name>
    <dbReference type="NCBI Taxonomy" id="379508"/>
    <lineage>
        <taxon>Eukaryota</taxon>
        <taxon>Fungi</taxon>
        <taxon>Dikarya</taxon>
        <taxon>Ascomycota</taxon>
        <taxon>Saccharomycotina</taxon>
        <taxon>Pichiomycetes</taxon>
        <taxon>Debaryomycetaceae</taxon>
        <taxon>Candida/Lodderomyces clade</taxon>
        <taxon>Lodderomyces</taxon>
    </lineage>
</organism>
<dbReference type="STRING" id="379508.A5E5E7"/>
<sequence>MTINNISSFNEDHVTQLSHYGPVTCIKLYEDYILVGYGPILHIYRVHPTGTNEIRRIFSKQLFKRNKIHSIFVNSILRKCIVSGAKSFMVFDLDLLDVMGKEMGIHEWIICSTILNDNTVLLLNAYNMIYQVNIFKKDEELVALQKIHCGEKSILYSGSIDVLSNGKIYIAAGTVMNGVLVWDLHTQRIVHKLNDHEGSIFGVKISPDGKYIISCSDDRSIKLYDMHTAHLMATGWGHGSRIWNLEFGKHEVQLGQEPKDKNRQGSSAETSIDEEYEHEIEYDLEQQQQKEHMEETLEGIDGVVVKSSKPKHSVKIMSIGEDCTLRTWEYDSTDQLKQLKIVENCHRGKHVWSGDIDDVYLNICCTGGADGRVRVHDLTEKNQVTTKLTIDDFSLSTDGIEFKSNDFIRDYVELTKLRILVCLTLNGHVFVYHYETRKCEHLAYYEALNGFGIVHAFNEANTVLIASRAGNILCITFSENTRVPVAQQKWLASPMEMKITNMLCFAKNNGSFHVLLESPNPKIPFLLKEFIYENGNFEIVGLKEIPKSLFNSPLTAMAIDAFNQCIILASKRMTIAVVDLTETSNSLNLKKIAQGDSVSSVSIVNSKKGFFDVLVLARDGTYLLARVTRSEKLLHLELQSEVQQEFADLNLKILHENKLTRGFIEGGYFDDNNKDLILYGFKSSYFYVWNETKQIEIMSQYCGGNGHRHFKFLKQSDTNFSFVYLFKSDVYVCHFQGRFFNQNYGLIHNGVHGREIRDLNILRQTFSDGTRLLVTSAEDSTIALSKMTPSTGNVEGVWSMNNHISGMQKVKFLNENYVLSSAANEEFFIWELNWFDDVPLLKEMARLKSDKAVLDLRVMDFDAEEHNTYIFAVTVFSNSKIKLWKICKETNAFEMISEWNYSSCCILNCQLFTLNNSKYLIIATTDGCLTIWNIDDPKAPQLEVTKRLHQSGVKAICLINHDNYVHVVTGGDDNALGLSKIHTLVESTGNSNLQIELISFEPSASSATITSIAQVDKLKVVVASVDQIVRVWSIGESLNCILAKFTTVADTGCCDVIDDLLVVGGAGISVNKLNL</sequence>
<feature type="compositionally biased region" description="Basic and acidic residues" evidence="8">
    <location>
        <begin position="254"/>
        <end position="263"/>
    </location>
</feature>
<name>A5E5E7_LODEL</name>
<dbReference type="SUPFAM" id="SSF50978">
    <property type="entry name" value="WD40 repeat-like"/>
    <property type="match status" value="3"/>
</dbReference>
<dbReference type="OMA" id="GGAHRQW"/>
<dbReference type="Pfam" id="PF00400">
    <property type="entry name" value="WD40"/>
    <property type="match status" value="1"/>
</dbReference>
<gene>
    <name evidence="9" type="ORF">LELG_04836</name>
</gene>
<proteinExistence type="inferred from homology"/>
<dbReference type="EMBL" id="CH981530">
    <property type="protein sequence ID" value="EDK46655.1"/>
    <property type="molecule type" value="Genomic_DNA"/>
</dbReference>
<dbReference type="InterPro" id="IPR001680">
    <property type="entry name" value="WD40_rpt"/>
</dbReference>
<feature type="region of interest" description="Disordered" evidence="8">
    <location>
        <begin position="254"/>
        <end position="276"/>
    </location>
</feature>
<dbReference type="PROSITE" id="PS50294">
    <property type="entry name" value="WD_REPEATS_REGION"/>
    <property type="match status" value="1"/>
</dbReference>
<dbReference type="HOGENOM" id="CLU_002615_0_1_1"/>
<evidence type="ECO:0000256" key="8">
    <source>
        <dbReference type="SAM" id="MobiDB-lite"/>
    </source>
</evidence>
<dbReference type="InterPro" id="IPR051973">
    <property type="entry name" value="tRNA_Anticodon_Mtase-Reg"/>
</dbReference>
<keyword evidence="10" id="KW-1185">Reference proteome</keyword>
<dbReference type="InParanoid" id="A5E5E7"/>
<dbReference type="VEuPathDB" id="FungiDB:LELG_04836"/>
<keyword evidence="4" id="KW-0819">tRNA processing</keyword>
<dbReference type="OrthoDB" id="66881at2759"/>
<dbReference type="PANTHER" id="PTHR14344:SF3">
    <property type="entry name" value="WD REPEAT-CONTAINING PROTEIN 6"/>
    <property type="match status" value="1"/>
</dbReference>
<evidence type="ECO:0000256" key="6">
    <source>
        <dbReference type="ARBA" id="ARBA00038255"/>
    </source>
</evidence>
<evidence type="ECO:0000313" key="10">
    <source>
        <dbReference type="Proteomes" id="UP000001996"/>
    </source>
</evidence>
<evidence type="ECO:0000256" key="3">
    <source>
        <dbReference type="ARBA" id="ARBA00022574"/>
    </source>
</evidence>
<keyword evidence="2" id="KW-0963">Cytoplasm</keyword>
<evidence type="ECO:0000256" key="1">
    <source>
        <dbReference type="ARBA" id="ARBA00004496"/>
    </source>
</evidence>
<dbReference type="SMART" id="SM00320">
    <property type="entry name" value="WD40"/>
    <property type="match status" value="8"/>
</dbReference>
<evidence type="ECO:0000256" key="2">
    <source>
        <dbReference type="ARBA" id="ARBA00022490"/>
    </source>
</evidence>
<dbReference type="KEGG" id="lel:PVL30_005563"/>
<dbReference type="eggNOG" id="KOG0974">
    <property type="taxonomic scope" value="Eukaryota"/>
</dbReference>
<reference evidence="9 10" key="1">
    <citation type="journal article" date="2009" name="Nature">
        <title>Evolution of pathogenicity and sexual reproduction in eight Candida genomes.</title>
        <authorList>
            <person name="Butler G."/>
            <person name="Rasmussen M.D."/>
            <person name="Lin M.F."/>
            <person name="Santos M.A."/>
            <person name="Sakthikumar S."/>
            <person name="Munro C.A."/>
            <person name="Rheinbay E."/>
            <person name="Grabherr M."/>
            <person name="Forche A."/>
            <person name="Reedy J.L."/>
            <person name="Agrafioti I."/>
            <person name="Arnaud M.B."/>
            <person name="Bates S."/>
            <person name="Brown A.J."/>
            <person name="Brunke S."/>
            <person name="Costanzo M.C."/>
            <person name="Fitzpatrick D.A."/>
            <person name="de Groot P.W."/>
            <person name="Harris D."/>
            <person name="Hoyer L.L."/>
            <person name="Hube B."/>
            <person name="Klis F.M."/>
            <person name="Kodira C."/>
            <person name="Lennard N."/>
            <person name="Logue M.E."/>
            <person name="Martin R."/>
            <person name="Neiman A.M."/>
            <person name="Nikolaou E."/>
            <person name="Quail M.A."/>
            <person name="Quinn J."/>
            <person name="Santos M.C."/>
            <person name="Schmitzberger F.F."/>
            <person name="Sherlock G."/>
            <person name="Shah P."/>
            <person name="Silverstein K.A."/>
            <person name="Skrzypek M.S."/>
            <person name="Soll D."/>
            <person name="Staggs R."/>
            <person name="Stansfield I."/>
            <person name="Stumpf M.P."/>
            <person name="Sudbery P.E."/>
            <person name="Srikantha T."/>
            <person name="Zeng Q."/>
            <person name="Berman J."/>
            <person name="Berriman M."/>
            <person name="Heitman J."/>
            <person name="Gow N.A."/>
            <person name="Lorenz M.C."/>
            <person name="Birren B.W."/>
            <person name="Kellis M."/>
            <person name="Cuomo C.A."/>
        </authorList>
    </citation>
    <scope>NUCLEOTIDE SEQUENCE [LARGE SCALE GENOMIC DNA]</scope>
    <source>
        <strain evidence="10">ATCC 11503 / BCRC 21390 / CBS 2605 / JCM 1781 / NBRC 1676 / NRRL YB-4239</strain>
    </source>
</reference>
<comment type="subcellular location">
    <subcellularLocation>
        <location evidence="1">Cytoplasm</location>
    </subcellularLocation>
</comment>
<evidence type="ECO:0000256" key="4">
    <source>
        <dbReference type="ARBA" id="ARBA00022694"/>
    </source>
</evidence>
<dbReference type="AlphaFoldDB" id="A5E5E7"/>
<dbReference type="PANTHER" id="PTHR14344">
    <property type="entry name" value="WD REPEAT PROTEIN"/>
    <property type="match status" value="1"/>
</dbReference>
<dbReference type="GeneID" id="5231220"/>
<dbReference type="Proteomes" id="UP000001996">
    <property type="component" value="Unassembled WGS sequence"/>
</dbReference>
<feature type="repeat" description="WD" evidence="7">
    <location>
        <begin position="193"/>
        <end position="234"/>
    </location>
</feature>
<protein>
    <submittedName>
        <fullName evidence="9">Uncharacterized protein</fullName>
    </submittedName>
</protein>
<dbReference type="Gene3D" id="2.130.10.10">
    <property type="entry name" value="YVTN repeat-like/Quinoprotein amine dehydrogenase"/>
    <property type="match status" value="4"/>
</dbReference>
<keyword evidence="3 7" id="KW-0853">WD repeat</keyword>
<dbReference type="InterPro" id="IPR015943">
    <property type="entry name" value="WD40/YVTN_repeat-like_dom_sf"/>
</dbReference>
<evidence type="ECO:0000313" key="9">
    <source>
        <dbReference type="EMBL" id="EDK46655.1"/>
    </source>
</evidence>
<evidence type="ECO:0000256" key="5">
    <source>
        <dbReference type="ARBA" id="ARBA00022737"/>
    </source>
</evidence>
<evidence type="ECO:0000256" key="7">
    <source>
        <dbReference type="PROSITE-ProRule" id="PRU00221"/>
    </source>
</evidence>
<dbReference type="GO" id="GO:0005737">
    <property type="term" value="C:cytoplasm"/>
    <property type="evidence" value="ECO:0007669"/>
    <property type="project" value="UniProtKB-SubCell"/>
</dbReference>
<keyword evidence="5" id="KW-0677">Repeat</keyword>
<dbReference type="PROSITE" id="PS50082">
    <property type="entry name" value="WD_REPEATS_2"/>
    <property type="match status" value="1"/>
</dbReference>
<accession>A5E5E7</accession>
<dbReference type="InterPro" id="IPR036322">
    <property type="entry name" value="WD40_repeat_dom_sf"/>
</dbReference>